<dbReference type="EMBL" id="PGOL01044443">
    <property type="protein sequence ID" value="PKH71109.1"/>
    <property type="molecule type" value="Genomic_DNA"/>
</dbReference>
<sequence length="88" mass="9527">MAGVEATIARELGFDPPQMEERDGGSNPDVRSVLGLISTTTTHGVAGDLDYGGGSQNQGLPLPPPSSIETNLRSFYFCDFHFFNFLNF</sequence>
<comment type="caution">
    <text evidence="2">The sequence shown here is derived from an EMBL/GenBank/DDBJ whole genome shotgun (WGS) entry which is preliminary data.</text>
</comment>
<accession>A0A2I0GTA5</accession>
<evidence type="ECO:0000313" key="2">
    <source>
        <dbReference type="EMBL" id="PKH71109.1"/>
    </source>
</evidence>
<gene>
    <name evidence="2" type="ORF">CRG98_050061</name>
</gene>
<feature type="region of interest" description="Disordered" evidence="1">
    <location>
        <begin position="45"/>
        <end position="65"/>
    </location>
</feature>
<dbReference type="AlphaFoldDB" id="A0A2I0GTA5"/>
<protein>
    <submittedName>
        <fullName evidence="2">Uncharacterized protein</fullName>
    </submittedName>
</protein>
<feature type="region of interest" description="Disordered" evidence="1">
    <location>
        <begin position="1"/>
        <end position="29"/>
    </location>
</feature>
<evidence type="ECO:0000256" key="1">
    <source>
        <dbReference type="SAM" id="MobiDB-lite"/>
    </source>
</evidence>
<organism evidence="2 3">
    <name type="scientific">Punica granatum</name>
    <name type="common">Pomegranate</name>
    <dbReference type="NCBI Taxonomy" id="22663"/>
    <lineage>
        <taxon>Eukaryota</taxon>
        <taxon>Viridiplantae</taxon>
        <taxon>Streptophyta</taxon>
        <taxon>Embryophyta</taxon>
        <taxon>Tracheophyta</taxon>
        <taxon>Spermatophyta</taxon>
        <taxon>Magnoliopsida</taxon>
        <taxon>eudicotyledons</taxon>
        <taxon>Gunneridae</taxon>
        <taxon>Pentapetalae</taxon>
        <taxon>rosids</taxon>
        <taxon>malvids</taxon>
        <taxon>Myrtales</taxon>
        <taxon>Lythraceae</taxon>
        <taxon>Punica</taxon>
    </lineage>
</organism>
<dbReference type="Proteomes" id="UP000233551">
    <property type="component" value="Unassembled WGS sequence"/>
</dbReference>
<evidence type="ECO:0000313" key="3">
    <source>
        <dbReference type="Proteomes" id="UP000233551"/>
    </source>
</evidence>
<proteinExistence type="predicted"/>
<reference evidence="2 3" key="1">
    <citation type="submission" date="2017-11" db="EMBL/GenBank/DDBJ databases">
        <title>De-novo sequencing of pomegranate (Punica granatum L.) genome.</title>
        <authorList>
            <person name="Akparov Z."/>
            <person name="Amiraslanov A."/>
            <person name="Hajiyeva S."/>
            <person name="Abbasov M."/>
            <person name="Kaur K."/>
            <person name="Hamwieh A."/>
            <person name="Solovyev V."/>
            <person name="Salamov A."/>
            <person name="Braich B."/>
            <person name="Kosarev P."/>
            <person name="Mahmoud A."/>
            <person name="Hajiyev E."/>
            <person name="Babayeva S."/>
            <person name="Izzatullayeva V."/>
            <person name="Mammadov A."/>
            <person name="Mammadov A."/>
            <person name="Sharifova S."/>
            <person name="Ojaghi J."/>
            <person name="Eynullazada K."/>
            <person name="Bayramov B."/>
            <person name="Abdulazimova A."/>
            <person name="Shahmuradov I."/>
        </authorList>
    </citation>
    <scope>NUCLEOTIDE SEQUENCE [LARGE SCALE GENOMIC DNA]</scope>
    <source>
        <strain evidence="3">cv. AG2017</strain>
        <tissue evidence="2">Leaf</tissue>
    </source>
</reference>
<name>A0A2I0GTA5_PUNGR</name>
<keyword evidence="3" id="KW-1185">Reference proteome</keyword>